<reference evidence="2" key="1">
    <citation type="submission" date="2021-06" db="EMBL/GenBank/DDBJ databases">
        <authorList>
            <person name="Kallberg Y."/>
            <person name="Tangrot J."/>
            <person name="Rosling A."/>
        </authorList>
    </citation>
    <scope>NUCLEOTIDE SEQUENCE</scope>
    <source>
        <strain evidence="2">MT106</strain>
    </source>
</reference>
<evidence type="ECO:0000259" key="1">
    <source>
        <dbReference type="Pfam" id="PF26147"/>
    </source>
</evidence>
<protein>
    <submittedName>
        <fullName evidence="2">2563_t:CDS:1</fullName>
    </submittedName>
</protein>
<accession>A0A9N8ZJZ4</accession>
<gene>
    <name evidence="2" type="ORF">AGERDE_LOCUS4126</name>
</gene>
<dbReference type="OrthoDB" id="5598028at2759"/>
<comment type="caution">
    <text evidence="2">The sequence shown here is derived from an EMBL/GenBank/DDBJ whole genome shotgun (WGS) entry which is preliminary data.</text>
</comment>
<dbReference type="Proteomes" id="UP000789831">
    <property type="component" value="Unassembled WGS sequence"/>
</dbReference>
<proteinExistence type="predicted"/>
<evidence type="ECO:0000313" key="3">
    <source>
        <dbReference type="Proteomes" id="UP000789831"/>
    </source>
</evidence>
<keyword evidence="3" id="KW-1185">Reference proteome</keyword>
<dbReference type="InterPro" id="IPR058934">
    <property type="entry name" value="YMC020W-like"/>
</dbReference>
<dbReference type="InterPro" id="IPR058933">
    <property type="entry name" value="YMC020W-like_ab_hydrolase"/>
</dbReference>
<sequence>MKTSPAEPTVTSTPFLFAKLVVESEVVKPDVLDKKQPIVIIGLHGWEPKIVQGFVKLDSNKFCVKMAEAIRLKLKLGPNEGDITSIPLDGYGTILGRYENYLKKIKGDKTKCDKIKNAKALFVVAHSQGVPVSVLLMQKLIEDGLVNPDQQKICACLMASISQGPNPRFDVGGELAKIVGDDHTAGMFELQTSSSKISQTYRDATMNLLKRGVKFVYFASGNDEAVPLHSALYSNMDHPSIKRGIYVAGYVYEEKKFIAALISILLRIRNNNHSDHGLLVLLSDSLIGYLKDGGHTHLHEEPDAYKYAFDHLNSKEEYKDIDAKFTEFDYKLPEKPHMTYVPWAMRGLLSDEKTIISEKLSSDFRELRNNFKTWSPRPLDLVANELKCVLQPFGDDTEARYIDVYQDTMSRL</sequence>
<feature type="domain" description="YMC020W-like alpha/beta hydrolase" evidence="1">
    <location>
        <begin position="37"/>
        <end position="351"/>
    </location>
</feature>
<dbReference type="PANTHER" id="PTHR47349">
    <property type="entry name" value="CHROMOSOME 8, WHOLE GENOME SHOTGUN SEQUENCE"/>
    <property type="match status" value="1"/>
</dbReference>
<name>A0A9N8ZJZ4_9GLOM</name>
<evidence type="ECO:0000313" key="2">
    <source>
        <dbReference type="EMBL" id="CAG8498559.1"/>
    </source>
</evidence>
<organism evidence="2 3">
    <name type="scientific">Ambispora gerdemannii</name>
    <dbReference type="NCBI Taxonomy" id="144530"/>
    <lineage>
        <taxon>Eukaryota</taxon>
        <taxon>Fungi</taxon>
        <taxon>Fungi incertae sedis</taxon>
        <taxon>Mucoromycota</taxon>
        <taxon>Glomeromycotina</taxon>
        <taxon>Glomeromycetes</taxon>
        <taxon>Archaeosporales</taxon>
        <taxon>Ambisporaceae</taxon>
        <taxon>Ambispora</taxon>
    </lineage>
</organism>
<dbReference type="PANTHER" id="PTHR47349:SF1">
    <property type="entry name" value="AER328WP"/>
    <property type="match status" value="1"/>
</dbReference>
<dbReference type="AlphaFoldDB" id="A0A9N8ZJZ4"/>
<dbReference type="Pfam" id="PF26147">
    <property type="entry name" value="AB_HYDROLASE_YMC0-YMC35"/>
    <property type="match status" value="1"/>
</dbReference>
<dbReference type="EMBL" id="CAJVPL010000449">
    <property type="protein sequence ID" value="CAG8498559.1"/>
    <property type="molecule type" value="Genomic_DNA"/>
</dbReference>